<evidence type="ECO:0000313" key="2">
    <source>
        <dbReference type="Proteomes" id="UP000313359"/>
    </source>
</evidence>
<gene>
    <name evidence="1" type="ORF">L227DRAFT_317530</name>
</gene>
<evidence type="ECO:0000313" key="1">
    <source>
        <dbReference type="EMBL" id="RPD64088.1"/>
    </source>
</evidence>
<organism evidence="1 2">
    <name type="scientific">Lentinus tigrinus ALCF2SS1-6</name>
    <dbReference type="NCBI Taxonomy" id="1328759"/>
    <lineage>
        <taxon>Eukaryota</taxon>
        <taxon>Fungi</taxon>
        <taxon>Dikarya</taxon>
        <taxon>Basidiomycota</taxon>
        <taxon>Agaricomycotina</taxon>
        <taxon>Agaricomycetes</taxon>
        <taxon>Polyporales</taxon>
        <taxon>Polyporaceae</taxon>
        <taxon>Lentinus</taxon>
    </lineage>
</organism>
<sequence length="100" mass="10521">MTMTAHVSGCLGIPASTQPQLGVVTGVQRSAMYPNSSVRIPVSSCAMNSSTTDSVLGPRVDNIDVKAVCTATPNASGSEKQPTVSCRNIIIFGWRIYYIG</sequence>
<accession>A0A5C2SLB8</accession>
<dbReference type="AlphaFoldDB" id="A0A5C2SLB8"/>
<dbReference type="EMBL" id="ML122254">
    <property type="protein sequence ID" value="RPD64088.1"/>
    <property type="molecule type" value="Genomic_DNA"/>
</dbReference>
<proteinExistence type="predicted"/>
<dbReference type="Proteomes" id="UP000313359">
    <property type="component" value="Unassembled WGS sequence"/>
</dbReference>
<reference evidence="1" key="1">
    <citation type="journal article" date="2018" name="Genome Biol. Evol.">
        <title>Genomics and development of Lentinus tigrinus, a white-rot wood-decaying mushroom with dimorphic fruiting bodies.</title>
        <authorList>
            <person name="Wu B."/>
            <person name="Xu Z."/>
            <person name="Knudson A."/>
            <person name="Carlson A."/>
            <person name="Chen N."/>
            <person name="Kovaka S."/>
            <person name="LaButti K."/>
            <person name="Lipzen A."/>
            <person name="Pennachio C."/>
            <person name="Riley R."/>
            <person name="Schakwitz W."/>
            <person name="Umezawa K."/>
            <person name="Ohm R.A."/>
            <person name="Grigoriev I.V."/>
            <person name="Nagy L.G."/>
            <person name="Gibbons J."/>
            <person name="Hibbett D."/>
        </authorList>
    </citation>
    <scope>NUCLEOTIDE SEQUENCE [LARGE SCALE GENOMIC DNA]</scope>
    <source>
        <strain evidence="1">ALCF2SS1-6</strain>
    </source>
</reference>
<name>A0A5C2SLB8_9APHY</name>
<keyword evidence="2" id="KW-1185">Reference proteome</keyword>
<protein>
    <submittedName>
        <fullName evidence="1">Uncharacterized protein</fullName>
    </submittedName>
</protein>
<dbReference type="OrthoDB" id="77878at2759"/>